<keyword evidence="1" id="KW-0472">Membrane</keyword>
<comment type="caution">
    <text evidence="2">The sequence shown here is derived from an EMBL/GenBank/DDBJ whole genome shotgun (WGS) entry which is preliminary data.</text>
</comment>
<proteinExistence type="predicted"/>
<keyword evidence="1" id="KW-0812">Transmembrane</keyword>
<keyword evidence="3" id="KW-1185">Reference proteome</keyword>
<dbReference type="InParanoid" id="A0A7J7D4N2"/>
<evidence type="ECO:0000313" key="3">
    <source>
        <dbReference type="Proteomes" id="UP000593562"/>
    </source>
</evidence>
<name>A0A7J7D4N2_TRIWF</name>
<reference evidence="2 3" key="1">
    <citation type="journal article" date="2020" name="Nat. Commun.">
        <title>Genome of Tripterygium wilfordii and identification of cytochrome P450 involved in triptolide biosynthesis.</title>
        <authorList>
            <person name="Tu L."/>
            <person name="Su P."/>
            <person name="Zhang Z."/>
            <person name="Gao L."/>
            <person name="Wang J."/>
            <person name="Hu T."/>
            <person name="Zhou J."/>
            <person name="Zhang Y."/>
            <person name="Zhao Y."/>
            <person name="Liu Y."/>
            <person name="Song Y."/>
            <person name="Tong Y."/>
            <person name="Lu Y."/>
            <person name="Yang J."/>
            <person name="Xu C."/>
            <person name="Jia M."/>
            <person name="Peters R.J."/>
            <person name="Huang L."/>
            <person name="Gao W."/>
        </authorList>
    </citation>
    <scope>NUCLEOTIDE SEQUENCE [LARGE SCALE GENOMIC DNA]</scope>
    <source>
        <strain evidence="3">cv. XIE 37</strain>
        <tissue evidence="2">Leaf</tissue>
    </source>
</reference>
<sequence length="112" mass="12941">MLCYFCFLSVLKGVVLIMLLTLVMFKILVLSCFMASLSTLDESLLQTCLKPQRFPPYFPFIFYVALLSFFSFNYVVIADVVLLMILMDDASFLSLIFFKEPRDIDKEKTFGT</sequence>
<dbReference type="EMBL" id="JAAARO010000010">
    <property type="protein sequence ID" value="KAF5741304.1"/>
    <property type="molecule type" value="Genomic_DNA"/>
</dbReference>
<dbReference type="AlphaFoldDB" id="A0A7J7D4N2"/>
<evidence type="ECO:0000256" key="1">
    <source>
        <dbReference type="SAM" id="Phobius"/>
    </source>
</evidence>
<keyword evidence="1" id="KW-1133">Transmembrane helix</keyword>
<feature type="transmembrane region" description="Helical" evidence="1">
    <location>
        <begin position="57"/>
        <end position="74"/>
    </location>
</feature>
<dbReference type="Proteomes" id="UP000593562">
    <property type="component" value="Unassembled WGS sequence"/>
</dbReference>
<accession>A0A7J7D4N2</accession>
<evidence type="ECO:0000313" key="2">
    <source>
        <dbReference type="EMBL" id="KAF5741304.1"/>
    </source>
</evidence>
<feature type="transmembrane region" description="Helical" evidence="1">
    <location>
        <begin position="14"/>
        <end position="37"/>
    </location>
</feature>
<gene>
    <name evidence="2" type="ORF">HS088_TW10G00300</name>
</gene>
<protein>
    <submittedName>
        <fullName evidence="2">Uncharacterized protein</fullName>
    </submittedName>
</protein>
<organism evidence="2 3">
    <name type="scientific">Tripterygium wilfordii</name>
    <name type="common">Thunder God vine</name>
    <dbReference type="NCBI Taxonomy" id="458696"/>
    <lineage>
        <taxon>Eukaryota</taxon>
        <taxon>Viridiplantae</taxon>
        <taxon>Streptophyta</taxon>
        <taxon>Embryophyta</taxon>
        <taxon>Tracheophyta</taxon>
        <taxon>Spermatophyta</taxon>
        <taxon>Magnoliopsida</taxon>
        <taxon>eudicotyledons</taxon>
        <taxon>Gunneridae</taxon>
        <taxon>Pentapetalae</taxon>
        <taxon>rosids</taxon>
        <taxon>fabids</taxon>
        <taxon>Celastrales</taxon>
        <taxon>Celastraceae</taxon>
        <taxon>Tripterygium</taxon>
    </lineage>
</organism>